<dbReference type="Proteomes" id="UP001060164">
    <property type="component" value="Chromosome"/>
</dbReference>
<organism evidence="1 2">
    <name type="scientific">Ruminococcus gauvreauii</name>
    <dbReference type="NCBI Taxonomy" id="438033"/>
    <lineage>
        <taxon>Bacteria</taxon>
        <taxon>Bacillati</taxon>
        <taxon>Bacillota</taxon>
        <taxon>Clostridia</taxon>
        <taxon>Eubacteriales</taxon>
        <taxon>Oscillospiraceae</taxon>
        <taxon>Ruminococcus</taxon>
    </lineage>
</organism>
<evidence type="ECO:0000313" key="1">
    <source>
        <dbReference type="EMBL" id="UWP59259.1"/>
    </source>
</evidence>
<sequence length="439" mass="51637">MKTILNEYRQEIENHFEENREAALKVKDYLEHSSVAYHGRCVHTLHIPKIFTADVIEQYRTIVATTYRIFEKVIREYLANAEYRKLFPFSDKLEQLILIPNLYQSVLPIARFDIFYNENDGTFQFCEINTDGTSAMNEDYVLNTAVALNPAHQRMKQKYCFKTFELFDSWVETFINIYNSYEKKKEHPYIAIVDFLEHCSITEFEEFARRFQKAGYETEICEITKLNYQNGVLYSPSGHPIDVIYRRAVTTDVMEHYDEVQDFIEAVKHQDVCLIGSFCTQIIHNKWLFKIIRERETMSFLTPEEQEFVMEHVPATELLDDRAETLETVLGTKDRWIIKPLDSYASRGVFAGIDYTQEEWKDIVLRHTGKDYIYQEYCPPYRTDNIYLVDADAQFKPYTNMSGLFVYDGVFSGIYSRLSDGGIISSQYNEKAVATLYVK</sequence>
<accession>A0ABY5VF83</accession>
<protein>
    <submittedName>
        <fullName evidence="1">Glutathionylspermidine synthase family protein</fullName>
    </submittedName>
</protein>
<name>A0ABY5VF83_9FIRM</name>
<dbReference type="RefSeq" id="WP_028530291.1">
    <property type="nucleotide sequence ID" value="NZ_CABLBR010000055.1"/>
</dbReference>
<gene>
    <name evidence="1" type="ORF">NQ502_18150</name>
</gene>
<evidence type="ECO:0000313" key="2">
    <source>
        <dbReference type="Proteomes" id="UP001060164"/>
    </source>
</evidence>
<proteinExistence type="predicted"/>
<keyword evidence="2" id="KW-1185">Reference proteome</keyword>
<dbReference type="EMBL" id="CP102290">
    <property type="protein sequence ID" value="UWP59259.1"/>
    <property type="molecule type" value="Genomic_DNA"/>
</dbReference>
<dbReference type="SUPFAM" id="SSF56059">
    <property type="entry name" value="Glutathione synthetase ATP-binding domain-like"/>
    <property type="match status" value="1"/>
</dbReference>
<reference evidence="1" key="1">
    <citation type="journal article" date="2022" name="Cell">
        <title>Design, construction, and in vivo augmentation of a complex gut microbiome.</title>
        <authorList>
            <person name="Cheng A.G."/>
            <person name="Ho P.Y."/>
            <person name="Aranda-Diaz A."/>
            <person name="Jain S."/>
            <person name="Yu F.B."/>
            <person name="Meng X."/>
            <person name="Wang M."/>
            <person name="Iakiviak M."/>
            <person name="Nagashima K."/>
            <person name="Zhao A."/>
            <person name="Murugkar P."/>
            <person name="Patil A."/>
            <person name="Atabakhsh K."/>
            <person name="Weakley A."/>
            <person name="Yan J."/>
            <person name="Brumbaugh A.R."/>
            <person name="Higginbottom S."/>
            <person name="Dimas A."/>
            <person name="Shiver A.L."/>
            <person name="Deutschbauer A."/>
            <person name="Neff N."/>
            <person name="Sonnenburg J.L."/>
            <person name="Huang K.C."/>
            <person name="Fischbach M.A."/>
        </authorList>
    </citation>
    <scope>NUCLEOTIDE SEQUENCE</scope>
    <source>
        <strain evidence="1">DSM 19829</strain>
    </source>
</reference>